<gene>
    <name evidence="1" type="ORF">FIBSPDRAFT_463408</name>
</gene>
<evidence type="ECO:0000313" key="1">
    <source>
        <dbReference type="EMBL" id="KZP23183.1"/>
    </source>
</evidence>
<proteinExistence type="predicted"/>
<dbReference type="EMBL" id="KV417534">
    <property type="protein sequence ID" value="KZP23183.1"/>
    <property type="molecule type" value="Genomic_DNA"/>
</dbReference>
<dbReference type="Proteomes" id="UP000076532">
    <property type="component" value="Unassembled WGS sequence"/>
</dbReference>
<reference evidence="1 2" key="1">
    <citation type="journal article" date="2016" name="Mol. Biol. Evol.">
        <title>Comparative Genomics of Early-Diverging Mushroom-Forming Fungi Provides Insights into the Origins of Lignocellulose Decay Capabilities.</title>
        <authorList>
            <person name="Nagy L.G."/>
            <person name="Riley R."/>
            <person name="Tritt A."/>
            <person name="Adam C."/>
            <person name="Daum C."/>
            <person name="Floudas D."/>
            <person name="Sun H."/>
            <person name="Yadav J.S."/>
            <person name="Pangilinan J."/>
            <person name="Larsson K.H."/>
            <person name="Matsuura K."/>
            <person name="Barry K."/>
            <person name="Labutti K."/>
            <person name="Kuo R."/>
            <person name="Ohm R.A."/>
            <person name="Bhattacharya S.S."/>
            <person name="Shirouzu T."/>
            <person name="Yoshinaga Y."/>
            <person name="Martin F.M."/>
            <person name="Grigoriev I.V."/>
            <person name="Hibbett D.S."/>
        </authorList>
    </citation>
    <scope>NUCLEOTIDE SEQUENCE [LARGE SCALE GENOMIC DNA]</scope>
    <source>
        <strain evidence="1 2">CBS 109695</strain>
    </source>
</reference>
<organism evidence="1 2">
    <name type="scientific">Athelia psychrophila</name>
    <dbReference type="NCBI Taxonomy" id="1759441"/>
    <lineage>
        <taxon>Eukaryota</taxon>
        <taxon>Fungi</taxon>
        <taxon>Dikarya</taxon>
        <taxon>Basidiomycota</taxon>
        <taxon>Agaricomycotina</taxon>
        <taxon>Agaricomycetes</taxon>
        <taxon>Agaricomycetidae</taxon>
        <taxon>Atheliales</taxon>
        <taxon>Atheliaceae</taxon>
        <taxon>Athelia</taxon>
    </lineage>
</organism>
<keyword evidence="2" id="KW-1185">Reference proteome</keyword>
<accession>A0A166LPH5</accession>
<name>A0A166LPH5_9AGAM</name>
<protein>
    <submittedName>
        <fullName evidence="1">Uncharacterized protein</fullName>
    </submittedName>
</protein>
<dbReference type="AlphaFoldDB" id="A0A166LPH5"/>
<evidence type="ECO:0000313" key="2">
    <source>
        <dbReference type="Proteomes" id="UP000076532"/>
    </source>
</evidence>
<sequence length="73" mass="8329">MEGELTIKTQDMRMRKLKLNGHPPPEMRMCMASRRDPGANGAVRLPFTAYKSVPWILPNSNHRVYSIRFGTGL</sequence>